<evidence type="ECO:0000313" key="1">
    <source>
        <dbReference type="EMBL" id="MFF0007607.1"/>
    </source>
</evidence>
<keyword evidence="2" id="KW-1185">Reference proteome</keyword>
<name>A0ABW6N4S7_9ACTN</name>
<gene>
    <name evidence="1" type="ORF">ACFYQT_29810</name>
</gene>
<organism evidence="1 2">
    <name type="scientific">Streptomyces tibetensis</name>
    <dbReference type="NCBI Taxonomy" id="2382123"/>
    <lineage>
        <taxon>Bacteria</taxon>
        <taxon>Bacillati</taxon>
        <taxon>Actinomycetota</taxon>
        <taxon>Actinomycetes</taxon>
        <taxon>Kitasatosporales</taxon>
        <taxon>Streptomycetaceae</taxon>
        <taxon>Streptomyces</taxon>
    </lineage>
</organism>
<reference evidence="1 2" key="1">
    <citation type="submission" date="2024-10" db="EMBL/GenBank/DDBJ databases">
        <title>The Natural Products Discovery Center: Release of the First 8490 Sequenced Strains for Exploring Actinobacteria Biosynthetic Diversity.</title>
        <authorList>
            <person name="Kalkreuter E."/>
            <person name="Kautsar S.A."/>
            <person name="Yang D."/>
            <person name="Bader C.D."/>
            <person name="Teijaro C.N."/>
            <person name="Fluegel L."/>
            <person name="Davis C.M."/>
            <person name="Simpson J.R."/>
            <person name="Lauterbach L."/>
            <person name="Steele A.D."/>
            <person name="Gui C."/>
            <person name="Meng S."/>
            <person name="Li G."/>
            <person name="Viehrig K."/>
            <person name="Ye F."/>
            <person name="Su P."/>
            <person name="Kiefer A.F."/>
            <person name="Nichols A."/>
            <person name="Cepeda A.J."/>
            <person name="Yan W."/>
            <person name="Fan B."/>
            <person name="Jiang Y."/>
            <person name="Adhikari A."/>
            <person name="Zheng C.-J."/>
            <person name="Schuster L."/>
            <person name="Cowan T.M."/>
            <person name="Smanski M.J."/>
            <person name="Chevrette M.G."/>
            <person name="De Carvalho L.P.S."/>
            <person name="Shen B."/>
        </authorList>
    </citation>
    <scope>NUCLEOTIDE SEQUENCE [LARGE SCALE GENOMIC DNA]</scope>
    <source>
        <strain evidence="1 2">NPDC005497</strain>
    </source>
</reference>
<evidence type="ECO:0008006" key="3">
    <source>
        <dbReference type="Google" id="ProtNLM"/>
    </source>
</evidence>
<proteinExistence type="predicted"/>
<evidence type="ECO:0000313" key="2">
    <source>
        <dbReference type="Proteomes" id="UP001601422"/>
    </source>
</evidence>
<comment type="caution">
    <text evidence="1">The sequence shown here is derived from an EMBL/GenBank/DDBJ whole genome shotgun (WGS) entry which is preliminary data.</text>
</comment>
<protein>
    <recommendedName>
        <fullName evidence="3">Transposase</fullName>
    </recommendedName>
</protein>
<dbReference type="RefSeq" id="WP_389832824.1">
    <property type="nucleotide sequence ID" value="NZ_JBIAJP010000010.1"/>
</dbReference>
<dbReference type="EMBL" id="JBIAJP010000010">
    <property type="protein sequence ID" value="MFF0007607.1"/>
    <property type="molecule type" value="Genomic_DNA"/>
</dbReference>
<sequence length="83" mass="9468">MLRFLALTDENGRLIWRSAAPPGLTHDITAARHDHILAHAHGFAHLKNWRTLTKLRIDAARATRLLRALRLDAQVDPWYSHSA</sequence>
<accession>A0ABW6N4S7</accession>
<dbReference type="Proteomes" id="UP001601422">
    <property type="component" value="Unassembled WGS sequence"/>
</dbReference>